<evidence type="ECO:0000313" key="1">
    <source>
        <dbReference type="EMBL" id="TNN43250.1"/>
    </source>
</evidence>
<dbReference type="EMBL" id="SRLO01000980">
    <property type="protein sequence ID" value="TNN43250.1"/>
    <property type="molecule type" value="Genomic_DNA"/>
</dbReference>
<comment type="caution">
    <text evidence="1">The sequence shown here is derived from an EMBL/GenBank/DDBJ whole genome shotgun (WGS) entry which is preliminary data.</text>
</comment>
<name>A0A4Z2FQW0_9TELE</name>
<gene>
    <name evidence="1" type="ORF">EYF80_046576</name>
</gene>
<organism evidence="1 2">
    <name type="scientific">Liparis tanakae</name>
    <name type="common">Tanaka's snailfish</name>
    <dbReference type="NCBI Taxonomy" id="230148"/>
    <lineage>
        <taxon>Eukaryota</taxon>
        <taxon>Metazoa</taxon>
        <taxon>Chordata</taxon>
        <taxon>Craniata</taxon>
        <taxon>Vertebrata</taxon>
        <taxon>Euteleostomi</taxon>
        <taxon>Actinopterygii</taxon>
        <taxon>Neopterygii</taxon>
        <taxon>Teleostei</taxon>
        <taxon>Neoteleostei</taxon>
        <taxon>Acanthomorphata</taxon>
        <taxon>Eupercaria</taxon>
        <taxon>Perciformes</taxon>
        <taxon>Cottioidei</taxon>
        <taxon>Cottales</taxon>
        <taxon>Liparidae</taxon>
        <taxon>Liparis</taxon>
    </lineage>
</organism>
<evidence type="ECO:0000313" key="2">
    <source>
        <dbReference type="Proteomes" id="UP000314294"/>
    </source>
</evidence>
<proteinExistence type="predicted"/>
<dbReference type="AlphaFoldDB" id="A0A4Z2FQW0"/>
<protein>
    <submittedName>
        <fullName evidence="1">Uncharacterized protein</fullName>
    </submittedName>
</protein>
<dbReference type="Proteomes" id="UP000314294">
    <property type="component" value="Unassembled WGS sequence"/>
</dbReference>
<reference evidence="1 2" key="1">
    <citation type="submission" date="2019-03" db="EMBL/GenBank/DDBJ databases">
        <title>First draft genome of Liparis tanakae, snailfish: a comprehensive survey of snailfish specific genes.</title>
        <authorList>
            <person name="Kim W."/>
            <person name="Song I."/>
            <person name="Jeong J.-H."/>
            <person name="Kim D."/>
            <person name="Kim S."/>
            <person name="Ryu S."/>
            <person name="Song J.Y."/>
            <person name="Lee S.K."/>
        </authorList>
    </citation>
    <scope>NUCLEOTIDE SEQUENCE [LARGE SCALE GENOMIC DNA]</scope>
    <source>
        <tissue evidence="1">Muscle</tissue>
    </source>
</reference>
<accession>A0A4Z2FQW0</accession>
<sequence length="100" mass="11076">MRLHAFSVSSISRVHSALKSSELFRRTSKCMSLVPSPCWGLWLGTDITLHWGHRFGTAIGDTCMATPGSTREMMTTKYLRSDPGRRTAVEKRGVSVGHVP</sequence>
<keyword evidence="2" id="KW-1185">Reference proteome</keyword>